<accession>A0A9X6XUH7</accession>
<evidence type="ECO:0000313" key="2">
    <source>
        <dbReference type="Proteomes" id="UP000219922"/>
    </source>
</evidence>
<protein>
    <submittedName>
        <fullName evidence="1">Uncharacterized protein</fullName>
    </submittedName>
</protein>
<sequence length="66" mass="7758">MEDMLKQILGEVKEMRSEMKSDIEELKVGQSRIEEKLDNLTTETRSNHKQLTERMDDHQRVIEAVG</sequence>
<evidence type="ECO:0000313" key="1">
    <source>
        <dbReference type="EMBL" id="PDZ93812.1"/>
    </source>
</evidence>
<name>A0A9X6XUH7_BACCE</name>
<gene>
    <name evidence="1" type="ORF">CON36_37200</name>
</gene>
<reference evidence="1 2" key="1">
    <citation type="submission" date="2017-09" db="EMBL/GenBank/DDBJ databases">
        <title>Large-scale bioinformatics analysis of Bacillus genomes uncovers conserved roles of natural products in bacterial physiology.</title>
        <authorList>
            <consortium name="Agbiome Team Llc"/>
            <person name="Bleich R.M."/>
            <person name="Grubbs K.J."/>
            <person name="Santa Maria K.C."/>
            <person name="Allen S.E."/>
            <person name="Farag S."/>
            <person name="Shank E.A."/>
            <person name="Bowers A."/>
        </authorList>
    </citation>
    <scope>NUCLEOTIDE SEQUENCE [LARGE SCALE GENOMIC DNA]</scope>
    <source>
        <strain evidence="1 2">AFS092789</strain>
    </source>
</reference>
<dbReference type="RefSeq" id="WP_098007515.1">
    <property type="nucleotide sequence ID" value="NZ_NVMX01000386.1"/>
</dbReference>
<dbReference type="AlphaFoldDB" id="A0A9X6XUH7"/>
<proteinExistence type="predicted"/>
<dbReference type="Proteomes" id="UP000219922">
    <property type="component" value="Unassembled WGS sequence"/>
</dbReference>
<organism evidence="1 2">
    <name type="scientific">Bacillus cereus</name>
    <dbReference type="NCBI Taxonomy" id="1396"/>
    <lineage>
        <taxon>Bacteria</taxon>
        <taxon>Bacillati</taxon>
        <taxon>Bacillota</taxon>
        <taxon>Bacilli</taxon>
        <taxon>Bacillales</taxon>
        <taxon>Bacillaceae</taxon>
        <taxon>Bacillus</taxon>
        <taxon>Bacillus cereus group</taxon>
    </lineage>
</organism>
<comment type="caution">
    <text evidence="1">The sequence shown here is derived from an EMBL/GenBank/DDBJ whole genome shotgun (WGS) entry which is preliminary data.</text>
</comment>
<dbReference type="EMBL" id="NVMX01000386">
    <property type="protein sequence ID" value="PDZ93812.1"/>
    <property type="molecule type" value="Genomic_DNA"/>
</dbReference>